<evidence type="ECO:0000313" key="3">
    <source>
        <dbReference type="Proteomes" id="UP000319804"/>
    </source>
</evidence>
<keyword evidence="1" id="KW-0812">Transmembrane</keyword>
<keyword evidence="1" id="KW-0472">Membrane</keyword>
<dbReference type="EMBL" id="VFPS01000006">
    <property type="protein sequence ID" value="TQM90955.1"/>
    <property type="molecule type" value="Genomic_DNA"/>
</dbReference>
<comment type="caution">
    <text evidence="2">The sequence shown here is derived from an EMBL/GenBank/DDBJ whole genome shotgun (WGS) entry which is preliminary data.</text>
</comment>
<dbReference type="AlphaFoldDB" id="A0A4Y3UQK5"/>
<dbReference type="RefSeq" id="WP_141380423.1">
    <property type="nucleotide sequence ID" value="NZ_BJNA01000023.1"/>
</dbReference>
<evidence type="ECO:0000313" key="2">
    <source>
        <dbReference type="EMBL" id="TQM90955.1"/>
    </source>
</evidence>
<keyword evidence="1" id="KW-1133">Transmembrane helix</keyword>
<sequence length="68" mass="7319">MRTLFTLGFFGLVAVAFALYVLALISAFVFVSLGQFLVWLTTDGLPVTVGAAVLVISALIITRVRAMR</sequence>
<feature type="transmembrane region" description="Helical" evidence="1">
    <location>
        <begin position="36"/>
        <end position="61"/>
    </location>
</feature>
<reference evidence="2 3" key="1">
    <citation type="submission" date="2019-06" db="EMBL/GenBank/DDBJ databases">
        <title>Sequencing the genomes of 1000 actinobacteria strains.</title>
        <authorList>
            <person name="Klenk H.-P."/>
        </authorList>
    </citation>
    <scope>NUCLEOTIDE SEQUENCE [LARGE SCALE GENOMIC DNA]</scope>
    <source>
        <strain evidence="2 3">DSM 20427</strain>
    </source>
</reference>
<accession>A0A4Y3UQK5</accession>
<proteinExistence type="predicted"/>
<protein>
    <submittedName>
        <fullName evidence="2">Uncharacterized protein</fullName>
    </submittedName>
</protein>
<dbReference type="Proteomes" id="UP000319804">
    <property type="component" value="Unassembled WGS sequence"/>
</dbReference>
<evidence type="ECO:0000256" key="1">
    <source>
        <dbReference type="SAM" id="Phobius"/>
    </source>
</evidence>
<feature type="transmembrane region" description="Helical" evidence="1">
    <location>
        <begin position="7"/>
        <end position="30"/>
    </location>
</feature>
<organism evidence="2 3">
    <name type="scientific">Microbacterium lacticum</name>
    <dbReference type="NCBI Taxonomy" id="33885"/>
    <lineage>
        <taxon>Bacteria</taxon>
        <taxon>Bacillati</taxon>
        <taxon>Actinomycetota</taxon>
        <taxon>Actinomycetes</taxon>
        <taxon>Micrococcales</taxon>
        <taxon>Microbacteriaceae</taxon>
        <taxon>Microbacterium</taxon>
    </lineage>
</organism>
<keyword evidence="3" id="KW-1185">Reference proteome</keyword>
<gene>
    <name evidence="2" type="ORF">FHX68_2809</name>
</gene>
<name>A0A4Y3UQK5_9MICO</name>